<evidence type="ECO:0000256" key="11">
    <source>
        <dbReference type="ARBA" id="ARBA00023264"/>
    </source>
</evidence>
<dbReference type="Pfam" id="PF10998">
    <property type="entry name" value="DUF2838"/>
    <property type="match status" value="1"/>
</dbReference>
<keyword evidence="4" id="KW-0444">Lipid biosynthesis</keyword>
<dbReference type="GO" id="GO:0016746">
    <property type="term" value="F:acyltransferase activity"/>
    <property type="evidence" value="ECO:0007669"/>
    <property type="project" value="UniProtKB-KW"/>
</dbReference>
<dbReference type="PANTHER" id="PTHR31201:SF1">
    <property type="entry name" value="GLYCEROPHOSPHOCHOLINE ACYLTRANSFERASE 1"/>
    <property type="match status" value="1"/>
</dbReference>
<feature type="transmembrane region" description="Helical" evidence="13">
    <location>
        <begin position="192"/>
        <end position="212"/>
    </location>
</feature>
<protein>
    <recommendedName>
        <fullName evidence="3">Glycerophosphocholine acyltransferase 1</fullName>
    </recommendedName>
</protein>
<evidence type="ECO:0000256" key="12">
    <source>
        <dbReference type="ARBA" id="ARBA00023315"/>
    </source>
</evidence>
<dbReference type="OrthoDB" id="406287at2759"/>
<name>A0A168LDI2_ABSGL</name>
<evidence type="ECO:0000256" key="5">
    <source>
        <dbReference type="ARBA" id="ARBA00022679"/>
    </source>
</evidence>
<dbReference type="OMA" id="WKRRVPT"/>
<feature type="transmembrane region" description="Helical" evidence="13">
    <location>
        <begin position="114"/>
        <end position="134"/>
    </location>
</feature>
<dbReference type="STRING" id="4829.A0A168LDI2"/>
<dbReference type="Proteomes" id="UP000078561">
    <property type="component" value="Unassembled WGS sequence"/>
</dbReference>
<accession>A0A168LDI2</accession>
<evidence type="ECO:0000256" key="4">
    <source>
        <dbReference type="ARBA" id="ARBA00022516"/>
    </source>
</evidence>
<dbReference type="EMBL" id="LT551165">
    <property type="protein sequence ID" value="SAL96569.1"/>
    <property type="molecule type" value="Genomic_DNA"/>
</dbReference>
<dbReference type="InterPro" id="IPR021261">
    <property type="entry name" value="GPCAT"/>
</dbReference>
<feature type="transmembrane region" description="Helical" evidence="13">
    <location>
        <begin position="140"/>
        <end position="160"/>
    </location>
</feature>
<dbReference type="AlphaFoldDB" id="A0A168LDI2"/>
<evidence type="ECO:0000313" key="14">
    <source>
        <dbReference type="EMBL" id="SAL96569.1"/>
    </source>
</evidence>
<feature type="transmembrane region" description="Helical" evidence="13">
    <location>
        <begin position="276"/>
        <end position="296"/>
    </location>
</feature>
<reference evidence="14" key="1">
    <citation type="submission" date="2016-04" db="EMBL/GenBank/DDBJ databases">
        <authorList>
            <person name="Evans L.H."/>
            <person name="Alamgir A."/>
            <person name="Owens N."/>
            <person name="Weber N.D."/>
            <person name="Virtaneva K."/>
            <person name="Barbian K."/>
            <person name="Babar A."/>
            <person name="Rosenke K."/>
        </authorList>
    </citation>
    <scope>NUCLEOTIDE SEQUENCE [LARGE SCALE GENOMIC DNA]</scope>
    <source>
        <strain evidence="14">CBS 101.48</strain>
    </source>
</reference>
<evidence type="ECO:0000313" key="15">
    <source>
        <dbReference type="Proteomes" id="UP000078561"/>
    </source>
</evidence>
<feature type="transmembrane region" description="Helical" evidence="13">
    <location>
        <begin position="340"/>
        <end position="358"/>
    </location>
</feature>
<dbReference type="PANTHER" id="PTHR31201">
    <property type="entry name" value="OS01G0585100 PROTEIN"/>
    <property type="match status" value="1"/>
</dbReference>
<comment type="subcellular location">
    <subcellularLocation>
        <location evidence="1">Membrane</location>
        <topology evidence="1">Multi-pass membrane protein</topology>
    </subcellularLocation>
</comment>
<evidence type="ECO:0000256" key="8">
    <source>
        <dbReference type="ARBA" id="ARBA00023098"/>
    </source>
</evidence>
<gene>
    <name evidence="14" type="primary">ABSGL_01985.1 scaffold 2596</name>
</gene>
<evidence type="ECO:0000256" key="3">
    <source>
        <dbReference type="ARBA" id="ARBA00019082"/>
    </source>
</evidence>
<proteinExistence type="inferred from homology"/>
<keyword evidence="7 13" id="KW-1133">Transmembrane helix</keyword>
<evidence type="ECO:0000256" key="6">
    <source>
        <dbReference type="ARBA" id="ARBA00022692"/>
    </source>
</evidence>
<dbReference type="InParanoid" id="A0A168LDI2"/>
<keyword evidence="5" id="KW-0808">Transferase</keyword>
<keyword evidence="9 13" id="KW-0472">Membrane</keyword>
<keyword evidence="6 13" id="KW-0812">Transmembrane</keyword>
<sequence>MGSPETTPTEDHDDLFDNDLFDEWTHASNPLLSDNDFDMIDRLSAALEQVTHQLNDRQRDLLQRSSEWTQKTRDRLRVQTSKLETRRTLIEQKLLKQYETINARMHKDEKTIHFIDKVSFVVGVGNACITPALAVRAPQWIPLFYTIQSIYLLTLRFVVYKYRRWHYFIFDLCYFVNVMTLLSVWLFPGSTWLFYATYSLTGGPVAWAIVTWRNSLVFHSLDKVTSVFIHIMPALVTFVIRWLPELHPSTDAGLLIRSQRFPALTLSPTMSFKDCMISSTVAYLIWQALYFVFIMVKRREKIEAGLRVTSYSWLLNDTASKKSLIQKAAYVCGPAHKAKMFMLLQLVYNLVTTIPTYFMFKYFWLHTLFLCAMFGASVWNGANYYIEVFSRRYLLEIEQALKKKQKEEDKQIPNGDKKKAV</sequence>
<evidence type="ECO:0000256" key="7">
    <source>
        <dbReference type="ARBA" id="ARBA00022989"/>
    </source>
</evidence>
<evidence type="ECO:0000256" key="2">
    <source>
        <dbReference type="ARBA" id="ARBA00006675"/>
    </source>
</evidence>
<feature type="transmembrane region" description="Helical" evidence="13">
    <location>
        <begin position="224"/>
        <end position="243"/>
    </location>
</feature>
<evidence type="ECO:0000256" key="1">
    <source>
        <dbReference type="ARBA" id="ARBA00004141"/>
    </source>
</evidence>
<feature type="transmembrane region" description="Helical" evidence="13">
    <location>
        <begin position="167"/>
        <end position="186"/>
    </location>
</feature>
<keyword evidence="11" id="KW-1208">Phospholipid metabolism</keyword>
<keyword evidence="10" id="KW-0594">Phospholipid biosynthesis</keyword>
<evidence type="ECO:0000256" key="10">
    <source>
        <dbReference type="ARBA" id="ARBA00023209"/>
    </source>
</evidence>
<feature type="transmembrane region" description="Helical" evidence="13">
    <location>
        <begin position="364"/>
        <end position="386"/>
    </location>
</feature>
<dbReference type="GO" id="GO:0006656">
    <property type="term" value="P:phosphatidylcholine biosynthetic process"/>
    <property type="evidence" value="ECO:0007669"/>
    <property type="project" value="TreeGrafter"/>
</dbReference>
<keyword evidence="15" id="KW-1185">Reference proteome</keyword>
<evidence type="ECO:0000256" key="9">
    <source>
        <dbReference type="ARBA" id="ARBA00023136"/>
    </source>
</evidence>
<keyword evidence="8" id="KW-0443">Lipid metabolism</keyword>
<comment type="similarity">
    <text evidence="2">Belongs to the GPC1 family.</text>
</comment>
<keyword evidence="12" id="KW-0012">Acyltransferase</keyword>
<dbReference type="FunCoup" id="A0A168LDI2">
    <property type="interactions" value="44"/>
</dbReference>
<organism evidence="14">
    <name type="scientific">Absidia glauca</name>
    <name type="common">Pin mould</name>
    <dbReference type="NCBI Taxonomy" id="4829"/>
    <lineage>
        <taxon>Eukaryota</taxon>
        <taxon>Fungi</taxon>
        <taxon>Fungi incertae sedis</taxon>
        <taxon>Mucoromycota</taxon>
        <taxon>Mucoromycotina</taxon>
        <taxon>Mucoromycetes</taxon>
        <taxon>Mucorales</taxon>
        <taxon>Cunninghamellaceae</taxon>
        <taxon>Absidia</taxon>
    </lineage>
</organism>
<dbReference type="GO" id="GO:0016020">
    <property type="term" value="C:membrane"/>
    <property type="evidence" value="ECO:0007669"/>
    <property type="project" value="UniProtKB-SubCell"/>
</dbReference>
<evidence type="ECO:0000256" key="13">
    <source>
        <dbReference type="SAM" id="Phobius"/>
    </source>
</evidence>